<dbReference type="EMBL" id="JASPKZ010009355">
    <property type="protein sequence ID" value="KAJ9577512.1"/>
    <property type="molecule type" value="Genomic_DNA"/>
</dbReference>
<reference evidence="1" key="1">
    <citation type="journal article" date="2023" name="IScience">
        <title>Live-bearing cockroach genome reveals convergent evolutionary mechanisms linked to viviparity in insects and beyond.</title>
        <authorList>
            <person name="Fouks B."/>
            <person name="Harrison M.C."/>
            <person name="Mikhailova A.A."/>
            <person name="Marchal E."/>
            <person name="English S."/>
            <person name="Carruthers M."/>
            <person name="Jennings E.C."/>
            <person name="Chiamaka E.L."/>
            <person name="Frigard R.A."/>
            <person name="Pippel M."/>
            <person name="Attardo G.M."/>
            <person name="Benoit J.B."/>
            <person name="Bornberg-Bauer E."/>
            <person name="Tobe S.S."/>
        </authorList>
    </citation>
    <scope>NUCLEOTIDE SEQUENCE</scope>
    <source>
        <strain evidence="1">Stay&amp;Tobe</strain>
    </source>
</reference>
<organism evidence="1 2">
    <name type="scientific">Diploptera punctata</name>
    <name type="common">Pacific beetle cockroach</name>
    <dbReference type="NCBI Taxonomy" id="6984"/>
    <lineage>
        <taxon>Eukaryota</taxon>
        <taxon>Metazoa</taxon>
        <taxon>Ecdysozoa</taxon>
        <taxon>Arthropoda</taxon>
        <taxon>Hexapoda</taxon>
        <taxon>Insecta</taxon>
        <taxon>Pterygota</taxon>
        <taxon>Neoptera</taxon>
        <taxon>Polyneoptera</taxon>
        <taxon>Dictyoptera</taxon>
        <taxon>Blattodea</taxon>
        <taxon>Blaberoidea</taxon>
        <taxon>Blaberidae</taxon>
        <taxon>Diplopterinae</taxon>
        <taxon>Diploptera</taxon>
    </lineage>
</organism>
<proteinExistence type="predicted"/>
<feature type="non-terminal residue" evidence="1">
    <location>
        <position position="99"/>
    </location>
</feature>
<reference evidence="1" key="2">
    <citation type="submission" date="2023-05" db="EMBL/GenBank/DDBJ databases">
        <authorList>
            <person name="Fouks B."/>
        </authorList>
    </citation>
    <scope>NUCLEOTIDE SEQUENCE</scope>
    <source>
        <strain evidence="1">Stay&amp;Tobe</strain>
        <tissue evidence="1">Testes</tissue>
    </source>
</reference>
<evidence type="ECO:0000313" key="1">
    <source>
        <dbReference type="EMBL" id="KAJ9577512.1"/>
    </source>
</evidence>
<name>A0AAD8E5P2_DIPPU</name>
<dbReference type="AlphaFoldDB" id="A0AAD8E5P2"/>
<dbReference type="Proteomes" id="UP001233999">
    <property type="component" value="Unassembled WGS sequence"/>
</dbReference>
<protein>
    <recommendedName>
        <fullName evidence="3">Transposase</fullName>
    </recommendedName>
</protein>
<comment type="caution">
    <text evidence="1">The sequence shown here is derived from an EMBL/GenBank/DDBJ whole genome shotgun (WGS) entry which is preliminary data.</text>
</comment>
<accession>A0AAD8E5P2</accession>
<sequence>IQDYFCFRELDKNVQTRIEPGSLEWKCKCKVCGIIDLGQETKLSTTSMKHFKHNNISYIIFTSMKLHVPYVISYNVNCEFTSKINFMENNSKITGGGKN</sequence>
<evidence type="ECO:0000313" key="2">
    <source>
        <dbReference type="Proteomes" id="UP001233999"/>
    </source>
</evidence>
<feature type="non-terminal residue" evidence="1">
    <location>
        <position position="1"/>
    </location>
</feature>
<keyword evidence="2" id="KW-1185">Reference proteome</keyword>
<gene>
    <name evidence="1" type="ORF">L9F63_005885</name>
</gene>
<evidence type="ECO:0008006" key="3">
    <source>
        <dbReference type="Google" id="ProtNLM"/>
    </source>
</evidence>